<gene>
    <name evidence="4" type="primary">LOC117576702</name>
</gene>
<proteinExistence type="predicted"/>
<dbReference type="PANTHER" id="PTHR14324:SF3">
    <property type="entry name" value="CONDENSIN-2 COMPLEX SUBUNIT H2"/>
    <property type="match status" value="1"/>
</dbReference>
<dbReference type="CTD" id="41289"/>
<feature type="region of interest" description="Disordered" evidence="1">
    <location>
        <begin position="918"/>
        <end position="943"/>
    </location>
</feature>
<dbReference type="OrthoDB" id="10038475at2759"/>
<feature type="compositionally biased region" description="Low complexity" evidence="1">
    <location>
        <begin position="878"/>
        <end position="889"/>
    </location>
</feature>
<feature type="domain" description="Condensin-2 complex subunit H2 C-terminal" evidence="2">
    <location>
        <begin position="758"/>
        <end position="860"/>
    </location>
</feature>
<evidence type="ECO:0000313" key="3">
    <source>
        <dbReference type="Proteomes" id="UP000515160"/>
    </source>
</evidence>
<feature type="compositionally biased region" description="Polar residues" evidence="1">
    <location>
        <begin position="929"/>
        <end position="943"/>
    </location>
</feature>
<name>A0A6P8Y2D8_DROAB</name>
<feature type="compositionally biased region" description="Polar residues" evidence="1">
    <location>
        <begin position="575"/>
        <end position="589"/>
    </location>
</feature>
<dbReference type="Proteomes" id="UP000515160">
    <property type="component" value="Chromosome 2R"/>
</dbReference>
<dbReference type="PANTHER" id="PTHR14324">
    <property type="entry name" value="CONDENSIN-2 COMPLEX SUBUNIT H2"/>
    <property type="match status" value="1"/>
</dbReference>
<feature type="region of interest" description="Disordered" evidence="1">
    <location>
        <begin position="135"/>
        <end position="160"/>
    </location>
</feature>
<organism evidence="3 4">
    <name type="scientific">Drosophila albomicans</name>
    <name type="common">Fruit fly</name>
    <dbReference type="NCBI Taxonomy" id="7291"/>
    <lineage>
        <taxon>Eukaryota</taxon>
        <taxon>Metazoa</taxon>
        <taxon>Ecdysozoa</taxon>
        <taxon>Arthropoda</taxon>
        <taxon>Hexapoda</taxon>
        <taxon>Insecta</taxon>
        <taxon>Pterygota</taxon>
        <taxon>Neoptera</taxon>
        <taxon>Endopterygota</taxon>
        <taxon>Diptera</taxon>
        <taxon>Brachycera</taxon>
        <taxon>Muscomorpha</taxon>
        <taxon>Ephydroidea</taxon>
        <taxon>Drosophilidae</taxon>
        <taxon>Drosophila</taxon>
    </lineage>
</organism>
<dbReference type="GO" id="GO:0000796">
    <property type="term" value="C:condensin complex"/>
    <property type="evidence" value="ECO:0007669"/>
    <property type="project" value="TreeGrafter"/>
</dbReference>
<feature type="region of interest" description="Disordered" evidence="1">
    <location>
        <begin position="864"/>
        <end position="902"/>
    </location>
</feature>
<dbReference type="RefSeq" id="XP_034117600.2">
    <property type="nucleotide sequence ID" value="XM_034261709.2"/>
</dbReference>
<dbReference type="InterPro" id="IPR031737">
    <property type="entry name" value="CNDH2_C"/>
</dbReference>
<dbReference type="GO" id="GO:0010032">
    <property type="term" value="P:meiotic chromosome condensation"/>
    <property type="evidence" value="ECO:0007669"/>
    <property type="project" value="TreeGrafter"/>
</dbReference>
<sequence length="943" mass="107246">MNARRPRLSREAALFYDYDSVKRKLLEIANNRPGTNVARAISTYNETPSVSSLIMVLEEISKNTDFSTDLRLSVSYYMDEFLRQIDCPTVPRRSIIAAAGNVLQYCGKIYGDRVEFVHQKVENQIEALIYADPKKVENGNNNGNVGESKKPDETRKRRTKKLAQKDFDPFSFQMEPKKFKTLSEEKHFSRTGFETNKNRNRTIEHMYHDHTPSRLWEHEPIIDPDNPYERDDKKNYKLFTYHPEPRYNTLLPDIPFERLNLIKEYVNMNQMDVSDTLHENLSNKEYLDEYIALENQMLASRYGETTGRKATMDDVFNKPSKRLHENAELSLVLEDIEEPSHKRRHTEDADEKLKDKMEDTLLVDTLNALSLVGPPETTTIDESPIEEQSVLNNTLESCGLLVLEESSQLPKDLSELNLTEPDKKEPDSIDFLQIDSGIGMEDVSDFPSAECCAAQSFDDEGVVLTDNIDEQRLQSLSPKVMVHDILPGVPDKANLSVRVDAEMLALSGINEQLEEIVDVPRDVRYPIVNNIFGLPVNRLRRECIFKLGKEYDLFKKARLPSKRVGEPRKPAATREFNNSPTADLTSNDDSPLDWPLDRMEFDKDQNFKGFRRPTYDSGIDHEELRPESTHIASDANSIVDVETEDQPDLTPLDVEQLTEEIQQVRVAQELLEDDKPQPEMLEGIIALDKTVEENKSIDVLPEIGENKTIVLLEDNKCDMSATAMDIDECEPGMDTLDEDLSDESIDLNKESTSIDAFSEAKINDWHRRIAPTLEAAHERQNFSIQDVGDEVIRKCQEQEGEATLADVMADKDDTELCRYLLSSLLLTNQGNVALKIDKRDKNEPIDAKDFKMLLLSTERRQLNPEDDIGNVRSSNARTTPTVPATTSSPIVKSKRGRCNDDGQNVNVKTVRLIKPIPKAHMRPEDADSGISSLPTSASYTNDT</sequence>
<accession>A0A6P8Y2D8</accession>
<dbReference type="AlphaFoldDB" id="A0A6P8Y2D8"/>
<evidence type="ECO:0000259" key="2">
    <source>
        <dbReference type="Pfam" id="PF16858"/>
    </source>
</evidence>
<reference evidence="4" key="1">
    <citation type="submission" date="2025-08" db="UniProtKB">
        <authorList>
            <consortium name="RefSeq"/>
        </authorList>
    </citation>
    <scope>IDENTIFICATION</scope>
    <source>
        <strain evidence="4">15112-1751.03</strain>
        <tissue evidence="4">Whole Adult</tissue>
    </source>
</reference>
<dbReference type="GeneID" id="117576702"/>
<dbReference type="Pfam" id="PF16858">
    <property type="entry name" value="CNDH2_C"/>
    <property type="match status" value="1"/>
</dbReference>
<evidence type="ECO:0000256" key="1">
    <source>
        <dbReference type="SAM" id="MobiDB-lite"/>
    </source>
</evidence>
<evidence type="ECO:0000313" key="4">
    <source>
        <dbReference type="RefSeq" id="XP_034117600.2"/>
    </source>
</evidence>
<feature type="region of interest" description="Disordered" evidence="1">
    <location>
        <begin position="562"/>
        <end position="591"/>
    </location>
</feature>
<dbReference type="GO" id="GO:0051306">
    <property type="term" value="P:mitotic sister chromatid separation"/>
    <property type="evidence" value="ECO:0007669"/>
    <property type="project" value="TreeGrafter"/>
</dbReference>
<dbReference type="InterPro" id="IPR031739">
    <property type="entry name" value="Ncaph2"/>
</dbReference>
<dbReference type="GO" id="GO:0003682">
    <property type="term" value="F:chromatin binding"/>
    <property type="evidence" value="ECO:0007669"/>
    <property type="project" value="TreeGrafter"/>
</dbReference>
<keyword evidence="3" id="KW-1185">Reference proteome</keyword>
<dbReference type="GO" id="GO:0005634">
    <property type="term" value="C:nucleus"/>
    <property type="evidence" value="ECO:0007669"/>
    <property type="project" value="TreeGrafter"/>
</dbReference>
<protein>
    <submittedName>
        <fullName evidence="4">Uncharacterized protein LOC117576702 isoform X1</fullName>
    </submittedName>
</protein>